<dbReference type="AlphaFoldDB" id="N1WIY0"/>
<reference evidence="1" key="1">
    <citation type="submission" date="2013-03" db="EMBL/GenBank/DDBJ databases">
        <authorList>
            <person name="Harkins D.M."/>
            <person name="Durkin A.S."/>
            <person name="Brinkac L.M."/>
            <person name="Haft D.H."/>
            <person name="Selengut J.D."/>
            <person name="Sanka R."/>
            <person name="DePew J."/>
            <person name="Purushe J."/>
            <person name="Hartskeerl R.A."/>
            <person name="Ahmed A."/>
            <person name="van der Linden H."/>
            <person name="Goris M.G.A."/>
            <person name="Vinetz J.M."/>
            <person name="Sutton G.G."/>
            <person name="Nierman W.C."/>
            <person name="Fouts D.E."/>
        </authorList>
    </citation>
    <scope>NUCLEOTIDE SEQUENCE [LARGE SCALE GENOMIC DNA]</scope>
    <source>
        <strain evidence="1">ICFT</strain>
    </source>
</reference>
<protein>
    <recommendedName>
        <fullName evidence="3">DUF4376 domain-containing protein</fullName>
    </recommendedName>
</protein>
<accession>N1WIY0</accession>
<dbReference type="RefSeq" id="WP_002996499.1">
    <property type="nucleotide sequence ID" value="NZ_AOHC02000015.1"/>
</dbReference>
<evidence type="ECO:0000313" key="2">
    <source>
        <dbReference type="Proteomes" id="UP000012313"/>
    </source>
</evidence>
<name>N1WIY0_9LEPT</name>
<evidence type="ECO:0008006" key="3">
    <source>
        <dbReference type="Google" id="ProtNLM"/>
    </source>
</evidence>
<sequence length="240" mass="27003">MSNYIIDKHSKSVIWINGDPNQLDGKSAWSNFDPANHEIVYATGYNPQIGDQFKAEVADGCVKDFKPKKIYNKVSGAERVLQTWEDEIDPEIETEEAPLQGKDGQNLPDQIYTPSGWRIDLDLKKESLLRSLQSICESKIVSGFYSSALGAPYYYGSDRDDQLNLIGSVSLNVNVPYKCAGSDGFKEYRIHTAEQIKRVLNDGAIRKIFLLQRAGELKTRIQEASSWEELSTIDTDAGWE</sequence>
<proteinExistence type="predicted"/>
<comment type="caution">
    <text evidence="1">The sequence shown here is derived from an EMBL/GenBank/DDBJ whole genome shotgun (WGS) entry which is preliminary data.</text>
</comment>
<dbReference type="OrthoDB" id="329056at2"/>
<dbReference type="STRING" id="1218598.LEP1GSC060_0789"/>
<dbReference type="Proteomes" id="UP000012313">
    <property type="component" value="Unassembled WGS sequence"/>
</dbReference>
<organism evidence="1 2">
    <name type="scientific">Leptospira weilii serovar Ranarum str. ICFT</name>
    <dbReference type="NCBI Taxonomy" id="1218598"/>
    <lineage>
        <taxon>Bacteria</taxon>
        <taxon>Pseudomonadati</taxon>
        <taxon>Spirochaetota</taxon>
        <taxon>Spirochaetia</taxon>
        <taxon>Leptospirales</taxon>
        <taxon>Leptospiraceae</taxon>
        <taxon>Leptospira</taxon>
    </lineage>
</organism>
<dbReference type="EMBL" id="AOHC02000015">
    <property type="protein sequence ID" value="EMY78890.1"/>
    <property type="molecule type" value="Genomic_DNA"/>
</dbReference>
<keyword evidence="2" id="KW-1185">Reference proteome</keyword>
<gene>
    <name evidence="1" type="ORF">LEP1GSC060_0789</name>
</gene>
<evidence type="ECO:0000313" key="1">
    <source>
        <dbReference type="EMBL" id="EMY78890.1"/>
    </source>
</evidence>